<sequence length="184" mass="19317">MTQPCLRALTLVSVWDSCQSFSPSPALFRSIRALKATLFPPRTSKAGSIVEPSPVPYLIWATGLQVLRVLSITLVLVLISLSPPSSPLCLSICPGLALFRYLLSASALQMECSCGQGDKTHGGVVLTPGLVSLSSFSLNFTIHVITHASQAGIAVSGLTLAASLTHQPLSLCVRVPFGLEPCCG</sequence>
<keyword evidence="2" id="KW-1185">Reference proteome</keyword>
<dbReference type="EMBL" id="CAAALY010249288">
    <property type="protein sequence ID" value="VEL35206.1"/>
    <property type="molecule type" value="Genomic_DNA"/>
</dbReference>
<dbReference type="Proteomes" id="UP000784294">
    <property type="component" value="Unassembled WGS sequence"/>
</dbReference>
<protein>
    <submittedName>
        <fullName evidence="1">Uncharacterized protein</fullName>
    </submittedName>
</protein>
<evidence type="ECO:0000313" key="1">
    <source>
        <dbReference type="EMBL" id="VEL35206.1"/>
    </source>
</evidence>
<reference evidence="1" key="1">
    <citation type="submission" date="2018-11" db="EMBL/GenBank/DDBJ databases">
        <authorList>
            <consortium name="Pathogen Informatics"/>
        </authorList>
    </citation>
    <scope>NUCLEOTIDE SEQUENCE</scope>
</reference>
<comment type="caution">
    <text evidence="1">The sequence shown here is derived from an EMBL/GenBank/DDBJ whole genome shotgun (WGS) entry which is preliminary data.</text>
</comment>
<gene>
    <name evidence="1" type="ORF">PXEA_LOCUS28646</name>
</gene>
<organism evidence="1 2">
    <name type="scientific">Protopolystoma xenopodis</name>
    <dbReference type="NCBI Taxonomy" id="117903"/>
    <lineage>
        <taxon>Eukaryota</taxon>
        <taxon>Metazoa</taxon>
        <taxon>Spiralia</taxon>
        <taxon>Lophotrochozoa</taxon>
        <taxon>Platyhelminthes</taxon>
        <taxon>Monogenea</taxon>
        <taxon>Polyopisthocotylea</taxon>
        <taxon>Polystomatidea</taxon>
        <taxon>Polystomatidae</taxon>
        <taxon>Protopolystoma</taxon>
    </lineage>
</organism>
<evidence type="ECO:0000313" key="2">
    <source>
        <dbReference type="Proteomes" id="UP000784294"/>
    </source>
</evidence>
<accession>A0A448XFD5</accession>
<name>A0A448XFD5_9PLAT</name>
<proteinExistence type="predicted"/>
<dbReference type="AlphaFoldDB" id="A0A448XFD5"/>